<keyword evidence="1" id="KW-0812">Transmembrane</keyword>
<keyword evidence="1" id="KW-0472">Membrane</keyword>
<protein>
    <recommendedName>
        <fullName evidence="4">Transmembrane protein</fullName>
    </recommendedName>
</protein>
<evidence type="ECO:0000313" key="2">
    <source>
        <dbReference type="EMBL" id="MXP22688.1"/>
    </source>
</evidence>
<keyword evidence="1" id="KW-1133">Transmembrane helix</keyword>
<gene>
    <name evidence="2" type="ORF">GIY30_15205</name>
</gene>
<dbReference type="InterPro" id="IPR039708">
    <property type="entry name" value="MT1774/Rv1733c-like"/>
</dbReference>
<reference evidence="2 3" key="1">
    <citation type="submission" date="2019-11" db="EMBL/GenBank/DDBJ databases">
        <title>Gordonia sp. nov., a novel actinobacterium isolated from mangrove soil in Hainan.</title>
        <authorList>
            <person name="Huang X."/>
            <person name="Xie Y."/>
            <person name="Chu X."/>
            <person name="Xiao K."/>
        </authorList>
    </citation>
    <scope>NUCLEOTIDE SEQUENCE [LARGE SCALE GENOMIC DNA]</scope>
    <source>
        <strain evidence="2 3">HNM0687</strain>
    </source>
</reference>
<keyword evidence="3" id="KW-1185">Reference proteome</keyword>
<dbReference type="PANTHER" id="PTHR42305:SF1">
    <property type="entry name" value="MEMBRANE PROTEIN RV1733C-RELATED"/>
    <property type="match status" value="1"/>
</dbReference>
<evidence type="ECO:0000256" key="1">
    <source>
        <dbReference type="SAM" id="Phobius"/>
    </source>
</evidence>
<evidence type="ECO:0008006" key="4">
    <source>
        <dbReference type="Google" id="ProtNLM"/>
    </source>
</evidence>
<name>A0A6L7GW01_9ACTN</name>
<accession>A0A6L7GW01</accession>
<dbReference type="Proteomes" id="UP000475545">
    <property type="component" value="Unassembled WGS sequence"/>
</dbReference>
<evidence type="ECO:0000313" key="3">
    <source>
        <dbReference type="Proteomes" id="UP000475545"/>
    </source>
</evidence>
<dbReference type="EMBL" id="WMBR01000004">
    <property type="protein sequence ID" value="MXP22688.1"/>
    <property type="molecule type" value="Genomic_DNA"/>
</dbReference>
<dbReference type="PANTHER" id="PTHR42305">
    <property type="entry name" value="MEMBRANE PROTEIN RV1733C-RELATED"/>
    <property type="match status" value="1"/>
</dbReference>
<proteinExistence type="predicted"/>
<sequence length="203" mass="21847">MSTSGAIMLGSLARQLHWWRVMHLSKNGLIRPVDRMESMTLIALAVAAAFGLIAALMVGSTAFAHVQDAAVLEQQQRHSVSATILPRDPGAPVMARWTDPDGRVVTGPIDQSQAPPPGAMSIMVDADGGSVQTIWLDDEGAVVPEPRSGTDAVTAGVAAAAMSTTIVAAFWFFVSLCVRRIADRRRFRLWDQDWAALDSPSRR</sequence>
<dbReference type="AlphaFoldDB" id="A0A6L7GW01"/>
<feature type="transmembrane region" description="Helical" evidence="1">
    <location>
        <begin position="152"/>
        <end position="178"/>
    </location>
</feature>
<organism evidence="2 3">
    <name type="scientific">Gordonia mangrovi</name>
    <dbReference type="NCBI Taxonomy" id="2665643"/>
    <lineage>
        <taxon>Bacteria</taxon>
        <taxon>Bacillati</taxon>
        <taxon>Actinomycetota</taxon>
        <taxon>Actinomycetes</taxon>
        <taxon>Mycobacteriales</taxon>
        <taxon>Gordoniaceae</taxon>
        <taxon>Gordonia</taxon>
    </lineage>
</organism>
<dbReference type="RefSeq" id="WP_160902889.1">
    <property type="nucleotide sequence ID" value="NZ_CP102850.1"/>
</dbReference>
<comment type="caution">
    <text evidence="2">The sequence shown here is derived from an EMBL/GenBank/DDBJ whole genome shotgun (WGS) entry which is preliminary data.</text>
</comment>